<dbReference type="InterPro" id="IPR001709">
    <property type="entry name" value="Flavoprot_Pyr_Nucl_cyt_Rdtase"/>
</dbReference>
<feature type="domain" description="Flavodoxin-like" evidence="9">
    <location>
        <begin position="59"/>
        <end position="202"/>
    </location>
</feature>
<gene>
    <name evidence="11" type="ORF">POVCU2_0064680</name>
</gene>
<dbReference type="GO" id="GO:0005829">
    <property type="term" value="C:cytosol"/>
    <property type="evidence" value="ECO:0007669"/>
    <property type="project" value="TreeGrafter"/>
</dbReference>
<dbReference type="Gene3D" id="3.40.50.360">
    <property type="match status" value="1"/>
</dbReference>
<comment type="cofactor">
    <cofactor evidence="2">
        <name>FAD</name>
        <dbReference type="ChEBI" id="CHEBI:57692"/>
    </cofactor>
</comment>
<feature type="domain" description="FAD-binding FR-type" evidence="10">
    <location>
        <begin position="297"/>
        <end position="602"/>
    </location>
</feature>
<dbReference type="Pfam" id="PF00667">
    <property type="entry name" value="FAD_binding_1"/>
    <property type="match status" value="1"/>
</dbReference>
<dbReference type="InterPro" id="IPR008254">
    <property type="entry name" value="Flavodoxin/NO_synth"/>
</dbReference>
<keyword evidence="3" id="KW-0285">Flavoprotein</keyword>
<dbReference type="Gene3D" id="3.40.50.80">
    <property type="entry name" value="Nucleotide-binding domain of ferredoxin-NADP reductase (FNR) module"/>
    <property type="match status" value="1"/>
</dbReference>
<dbReference type="Proteomes" id="UP000078560">
    <property type="component" value="Unassembled WGS sequence"/>
</dbReference>
<dbReference type="PROSITE" id="PS51384">
    <property type="entry name" value="FAD_FR"/>
    <property type="match status" value="1"/>
</dbReference>
<dbReference type="InterPro" id="IPR017938">
    <property type="entry name" value="Riboflavin_synthase-like_b-brl"/>
</dbReference>
<keyword evidence="6" id="KW-0521">NADP</keyword>
<dbReference type="SUPFAM" id="SSF52343">
    <property type="entry name" value="Ferredoxin reductase-like, C-terminal NADP-linked domain"/>
    <property type="match status" value="1"/>
</dbReference>
<dbReference type="EC" id="1.6.2.4" evidence="8"/>
<evidence type="ECO:0000313" key="12">
    <source>
        <dbReference type="Proteomes" id="UP000078560"/>
    </source>
</evidence>
<comment type="cofactor">
    <cofactor evidence="1">
        <name>FMN</name>
        <dbReference type="ChEBI" id="CHEBI:58210"/>
    </cofactor>
</comment>
<dbReference type="AlphaFoldDB" id="A0A1A8WI97"/>
<dbReference type="GO" id="GO:0050660">
    <property type="term" value="F:flavin adenine dinucleotide binding"/>
    <property type="evidence" value="ECO:0007669"/>
    <property type="project" value="TreeGrafter"/>
</dbReference>
<keyword evidence="4" id="KW-0288">FMN</keyword>
<dbReference type="PANTHER" id="PTHR19384">
    <property type="entry name" value="NITRIC OXIDE SYNTHASE-RELATED"/>
    <property type="match status" value="1"/>
</dbReference>
<dbReference type="EMBL" id="FLQU01001014">
    <property type="protein sequence ID" value="SBS90965.1"/>
    <property type="molecule type" value="Genomic_DNA"/>
</dbReference>
<dbReference type="PANTHER" id="PTHR19384:SF17">
    <property type="entry name" value="NADPH--CYTOCHROME P450 REDUCTASE"/>
    <property type="match status" value="1"/>
</dbReference>
<organism evidence="11 12">
    <name type="scientific">Plasmodium ovale curtisi</name>
    <dbReference type="NCBI Taxonomy" id="864141"/>
    <lineage>
        <taxon>Eukaryota</taxon>
        <taxon>Sar</taxon>
        <taxon>Alveolata</taxon>
        <taxon>Apicomplexa</taxon>
        <taxon>Aconoidasida</taxon>
        <taxon>Haemosporida</taxon>
        <taxon>Plasmodiidae</taxon>
        <taxon>Plasmodium</taxon>
        <taxon>Plasmodium (Plasmodium)</taxon>
    </lineage>
</organism>
<dbReference type="PRINTS" id="PR00369">
    <property type="entry name" value="FLAVODOXIN"/>
</dbReference>
<name>A0A1A8WI97_PLAOA</name>
<dbReference type="InterPro" id="IPR023173">
    <property type="entry name" value="NADPH_Cyt_P450_Rdtase_alpha"/>
</dbReference>
<dbReference type="Gene3D" id="2.40.30.10">
    <property type="entry name" value="Translation factors"/>
    <property type="match status" value="1"/>
</dbReference>
<evidence type="ECO:0000256" key="7">
    <source>
        <dbReference type="ARBA" id="ARBA00023002"/>
    </source>
</evidence>
<dbReference type="GO" id="GO:0010181">
    <property type="term" value="F:FMN binding"/>
    <property type="evidence" value="ECO:0007669"/>
    <property type="project" value="InterPro"/>
</dbReference>
<accession>A0A1A8WI97</accession>
<evidence type="ECO:0000256" key="3">
    <source>
        <dbReference type="ARBA" id="ARBA00022630"/>
    </source>
</evidence>
<evidence type="ECO:0000256" key="8">
    <source>
        <dbReference type="ARBA" id="ARBA00023797"/>
    </source>
</evidence>
<evidence type="ECO:0000259" key="9">
    <source>
        <dbReference type="PROSITE" id="PS50902"/>
    </source>
</evidence>
<evidence type="ECO:0000259" key="10">
    <source>
        <dbReference type="PROSITE" id="PS51384"/>
    </source>
</evidence>
<dbReference type="InterPro" id="IPR001094">
    <property type="entry name" value="Flavdoxin-like"/>
</dbReference>
<evidence type="ECO:0000313" key="11">
    <source>
        <dbReference type="EMBL" id="SBS90965.1"/>
    </source>
</evidence>
<proteinExistence type="predicted"/>
<dbReference type="Pfam" id="PF00175">
    <property type="entry name" value="NAD_binding_1"/>
    <property type="match status" value="1"/>
</dbReference>
<evidence type="ECO:0000256" key="1">
    <source>
        <dbReference type="ARBA" id="ARBA00001917"/>
    </source>
</evidence>
<dbReference type="InterPro" id="IPR001433">
    <property type="entry name" value="OxRdtase_FAD/NAD-bd"/>
</dbReference>
<dbReference type="Gene3D" id="1.20.990.10">
    <property type="entry name" value="NADPH-cytochrome p450 Reductase, Chain A, domain 3"/>
    <property type="match status" value="1"/>
</dbReference>
<dbReference type="Pfam" id="PF00258">
    <property type="entry name" value="Flavodoxin_1"/>
    <property type="match status" value="1"/>
</dbReference>
<evidence type="ECO:0000256" key="2">
    <source>
        <dbReference type="ARBA" id="ARBA00001974"/>
    </source>
</evidence>
<dbReference type="InterPro" id="IPR029039">
    <property type="entry name" value="Flavoprotein-like_sf"/>
</dbReference>
<evidence type="ECO:0000256" key="6">
    <source>
        <dbReference type="ARBA" id="ARBA00022857"/>
    </source>
</evidence>
<dbReference type="SUPFAM" id="SSF63380">
    <property type="entry name" value="Riboflavin synthase domain-like"/>
    <property type="match status" value="1"/>
</dbReference>
<keyword evidence="5" id="KW-0274">FAD</keyword>
<dbReference type="PROSITE" id="PS50902">
    <property type="entry name" value="FLAVODOXIN_LIKE"/>
    <property type="match status" value="1"/>
</dbReference>
<dbReference type="InterPro" id="IPR017927">
    <property type="entry name" value="FAD-bd_FR_type"/>
</dbReference>
<protein>
    <recommendedName>
        <fullName evidence="8">NADPH--hemoprotein reductase</fullName>
        <ecNumber evidence="8">1.6.2.4</ecNumber>
    </recommendedName>
</protein>
<dbReference type="InterPro" id="IPR003097">
    <property type="entry name" value="CysJ-like_FAD-binding"/>
</dbReference>
<dbReference type="GO" id="GO:0003958">
    <property type="term" value="F:NADPH-hemoprotein reductase activity"/>
    <property type="evidence" value="ECO:0007669"/>
    <property type="project" value="UniProtKB-EC"/>
</dbReference>
<dbReference type="SUPFAM" id="SSF52218">
    <property type="entry name" value="Flavoproteins"/>
    <property type="match status" value="1"/>
</dbReference>
<dbReference type="PRINTS" id="PR00371">
    <property type="entry name" value="FPNCR"/>
</dbReference>
<evidence type="ECO:0000256" key="4">
    <source>
        <dbReference type="ARBA" id="ARBA00022643"/>
    </source>
</evidence>
<reference evidence="12" key="1">
    <citation type="submission" date="2016-05" db="EMBL/GenBank/DDBJ databases">
        <authorList>
            <person name="Naeem Raeece"/>
        </authorList>
    </citation>
    <scope>NUCLEOTIDE SEQUENCE [LARGE SCALE GENOMIC DNA]</scope>
</reference>
<evidence type="ECO:0000256" key="5">
    <source>
        <dbReference type="ARBA" id="ARBA00022827"/>
    </source>
</evidence>
<dbReference type="InterPro" id="IPR039261">
    <property type="entry name" value="FNR_nucleotide-bd"/>
</dbReference>
<keyword evidence="7" id="KW-0560">Oxidoreductase</keyword>
<sequence length="758" mass="89179">MYKDWKRHFSYALFFTSNLFLCWKLHQFCIWQRVLRGVKNFLTCSRKKVFINDKIRDNVKIYFGSQGGTAEQFAKELSSNFSDLFNIKAEIIDLEYFNKEEIKNFGIRIFIVATYGDGEPTDNAIEFFKWLKSLNNDNIYFLNTKYSVMGLGSKQYKHFNKIAKKLTNYLTQFKAEQISETIYGDDDDNIYHDFEIWKNKFFKQFSKFLNLTDIPLILGNEETVEFVDWIDLPEIKLDIAFEEEIKTKETNEGNTHTDYTSYKQINKNYQNIEEVQDMEKNGRLSYLTTDITGKFYFNHHTGNILSNKNLLKNMNSSSDHDKVNHITISTKKLPYKAADTLVILPKNADHVTTWWLNRLNINEIEKNKKFTFVRKKKTNIETPSNTHKNGTNLKSNTTRDEVNNLVPTATSDDDNPVCVPFPTPCSIEEALSYYCDLTTIPRVNILKKFKCFIKDIEELKMFNYILSNNQRKAFFNICKESDMTFLEFVDIFMHKAVFELSPFLQLIPKNNPKSYTISSSPKEGEDTISITVKKKQYPIHSLRRALKSFKNKDMLPNISEQKLRDLCKRRWFKGAASFYLTEELNVHDTIRFNLKTSKFVLPHDLEATNIIMIATGTGIAPFKAFITEFNHFDQACVKNGITKRAKRILFFGCRKKEIDFLYEKEIIEAQEKKHIDEVHLAFSRDQYEKIYVQDLILEKKELVWNLIQKGAYIYVCGNNNMRQDVKKTINSLPAYHKQKDKKFTKKLKKAGRYIEEMW</sequence>